<keyword evidence="1" id="KW-0639">Primosome</keyword>
<dbReference type="Pfam" id="PF03796">
    <property type="entry name" value="DnaB_C"/>
    <property type="match status" value="1"/>
</dbReference>
<dbReference type="InterPro" id="IPR027417">
    <property type="entry name" value="P-loop_NTPase"/>
</dbReference>
<evidence type="ECO:0000259" key="2">
    <source>
        <dbReference type="Pfam" id="PF03796"/>
    </source>
</evidence>
<evidence type="ECO:0000313" key="3">
    <source>
        <dbReference type="EMBL" id="MPR27756.1"/>
    </source>
</evidence>
<dbReference type="InterPro" id="IPR016136">
    <property type="entry name" value="DNA_helicase_N/primase_C"/>
</dbReference>
<dbReference type="GO" id="GO:1990077">
    <property type="term" value="C:primosome complex"/>
    <property type="evidence" value="ECO:0007669"/>
    <property type="project" value="UniProtKB-KW"/>
</dbReference>
<comment type="caution">
    <text evidence="3">The sequence shown here is derived from an EMBL/GenBank/DDBJ whole genome shotgun (WGS) entry which is preliminary data.</text>
</comment>
<dbReference type="Gene3D" id="1.10.860.10">
    <property type="entry name" value="DNAb Helicase, Chain A"/>
    <property type="match status" value="1"/>
</dbReference>
<dbReference type="OrthoDB" id="8456744at2"/>
<dbReference type="InterPro" id="IPR007694">
    <property type="entry name" value="DNA_helicase_DnaB-like_C"/>
</dbReference>
<name>A0A5N7MUM5_9HYPH</name>
<dbReference type="EMBL" id="VOSK01000105">
    <property type="protein sequence ID" value="MPR27756.1"/>
    <property type="molecule type" value="Genomic_DNA"/>
</dbReference>
<feature type="domain" description="SF4 helicase" evidence="2">
    <location>
        <begin position="162"/>
        <end position="340"/>
    </location>
</feature>
<dbReference type="GO" id="GO:0006269">
    <property type="term" value="P:DNA replication, synthesis of primer"/>
    <property type="evidence" value="ECO:0007669"/>
    <property type="project" value="UniProtKB-KW"/>
</dbReference>
<dbReference type="Gene3D" id="3.40.50.300">
    <property type="entry name" value="P-loop containing nucleotide triphosphate hydrolases"/>
    <property type="match status" value="1"/>
</dbReference>
<sequence length="402" mass="45340">MNKDRTDLEREIVGSILRDPTLYESAGSLRPEDMNDPLCREAWAAVRSCVTNGIAVTPVSIAGSCFIARQPEIEQLAASATGNPDTVSRFSTYLLDEIRTNTLEEDLKKSLTKLREERDWKATSSNLMVRLTSDYAGYRTREAASVAANLKRRLIQNTGKPIPTGLTMLDRHLGGGLVPSTMIGIGAFTKTGKTTLLNTISYNLEEGGHSHLIFTLERREEDVEAAKASRFLECSSRKLASRVNDLDRYIARPRRAYYIHDTQITVEDIRHEILYHKRRYGIIMAGVDYWQLIQPSSKERRDSNRERELARAAQVLQQTAMDADLCIVITCQLSDDGRPRESNSIKFASSLYVNMHRDQGRAETWFETTATNITPWTNIGSINTPALLFEGEIGPYFRNPED</sequence>
<accession>A0A5N7MUM5</accession>
<dbReference type="RefSeq" id="WP_152714072.1">
    <property type="nucleotide sequence ID" value="NZ_VOSJ01000105.1"/>
</dbReference>
<evidence type="ECO:0000256" key="1">
    <source>
        <dbReference type="ARBA" id="ARBA00022515"/>
    </source>
</evidence>
<dbReference type="GO" id="GO:0005829">
    <property type="term" value="C:cytosol"/>
    <property type="evidence" value="ECO:0007669"/>
    <property type="project" value="TreeGrafter"/>
</dbReference>
<protein>
    <recommendedName>
        <fullName evidence="2">SF4 helicase domain-containing protein</fullName>
    </recommendedName>
</protein>
<dbReference type="Proteomes" id="UP000403266">
    <property type="component" value="Unassembled WGS sequence"/>
</dbReference>
<dbReference type="GO" id="GO:0003678">
    <property type="term" value="F:DNA helicase activity"/>
    <property type="evidence" value="ECO:0007669"/>
    <property type="project" value="InterPro"/>
</dbReference>
<keyword evidence="4" id="KW-1185">Reference proteome</keyword>
<dbReference type="PANTHER" id="PTHR30153:SF2">
    <property type="entry name" value="REPLICATIVE DNA HELICASE"/>
    <property type="match status" value="1"/>
</dbReference>
<dbReference type="GO" id="GO:0005524">
    <property type="term" value="F:ATP binding"/>
    <property type="evidence" value="ECO:0007669"/>
    <property type="project" value="InterPro"/>
</dbReference>
<organism evidence="3 4">
    <name type="scientific">Microvirga tunisiensis</name>
    <dbReference type="NCBI Taxonomy" id="2108360"/>
    <lineage>
        <taxon>Bacteria</taxon>
        <taxon>Pseudomonadati</taxon>
        <taxon>Pseudomonadota</taxon>
        <taxon>Alphaproteobacteria</taxon>
        <taxon>Hyphomicrobiales</taxon>
        <taxon>Methylobacteriaceae</taxon>
        <taxon>Microvirga</taxon>
    </lineage>
</organism>
<proteinExistence type="predicted"/>
<gene>
    <name evidence="3" type="ORF">FS320_21945</name>
</gene>
<evidence type="ECO:0000313" key="4">
    <source>
        <dbReference type="Proteomes" id="UP000403266"/>
    </source>
</evidence>
<reference evidence="3 4" key="1">
    <citation type="journal article" date="2019" name="Syst. Appl. Microbiol.">
        <title>Microvirga tunisiensis sp. nov., a root nodule symbiotic bacterium isolated from Lupinus micranthus and L. luteus grown in Northern Tunisia.</title>
        <authorList>
            <person name="Msaddak A."/>
            <person name="Rejili M."/>
            <person name="Duran D."/>
            <person name="Mars M."/>
            <person name="Palacios J.M."/>
            <person name="Ruiz-Argueso T."/>
            <person name="Rey L."/>
            <person name="Imperial J."/>
        </authorList>
    </citation>
    <scope>NUCLEOTIDE SEQUENCE [LARGE SCALE GENOMIC DNA]</scope>
    <source>
        <strain evidence="3 4">Lmie10</strain>
    </source>
</reference>
<dbReference type="SUPFAM" id="SSF52540">
    <property type="entry name" value="P-loop containing nucleoside triphosphate hydrolases"/>
    <property type="match status" value="1"/>
</dbReference>
<dbReference type="PANTHER" id="PTHR30153">
    <property type="entry name" value="REPLICATIVE DNA HELICASE DNAB"/>
    <property type="match status" value="1"/>
</dbReference>
<dbReference type="AlphaFoldDB" id="A0A5N7MUM5"/>